<dbReference type="AlphaFoldDB" id="A0A1H3N6M1"/>
<name>A0A1H3N6M1_9BURK</name>
<accession>A0A1H3N6M1</accession>
<evidence type="ECO:0000313" key="7">
    <source>
        <dbReference type="EMBL" id="SDY84597.1"/>
    </source>
</evidence>
<protein>
    <submittedName>
        <fullName evidence="6">FAD-dependent oxidoreductase</fullName>
    </submittedName>
    <submittedName>
        <fullName evidence="7">Succinate dehydrogenase/fumarate reductase, flavoprotein subunit</fullName>
    </submittedName>
</protein>
<dbReference type="PANTHER" id="PTHR43400:SF10">
    <property type="entry name" value="3-OXOSTEROID 1-DEHYDROGENASE"/>
    <property type="match status" value="1"/>
</dbReference>
<keyword evidence="3" id="KW-0274">FAD</keyword>
<dbReference type="InterPro" id="IPR027477">
    <property type="entry name" value="Succ_DH/fumarate_Rdtase_cat_sf"/>
</dbReference>
<keyword evidence="4" id="KW-0560">Oxidoreductase</keyword>
<keyword evidence="2" id="KW-0285">Flavoprotein</keyword>
<dbReference type="Proteomes" id="UP000595064">
    <property type="component" value="Plasmid unnamed"/>
</dbReference>
<dbReference type="InterPro" id="IPR050315">
    <property type="entry name" value="FAD-oxidoreductase_2"/>
</dbReference>
<dbReference type="PRINTS" id="PR00411">
    <property type="entry name" value="PNDRDTASEI"/>
</dbReference>
<dbReference type="Gene3D" id="3.50.50.60">
    <property type="entry name" value="FAD/NAD(P)-binding domain"/>
    <property type="match status" value="2"/>
</dbReference>
<geneLocation type="plasmid" evidence="6 9">
    <name>unnamed</name>
</geneLocation>
<proteinExistence type="predicted"/>
<sequence>MTYSKAAPQERDDDLIVIGGGAAGMTAALVGALEGYKVTLFEASEQVGGTTATSAGTLWIPGNSQGLRAGHEDSVEKARTYLDALIGQDDPRGLRAAYLSSAAHAIDYLQARSAVEFLSSGTHPDYLELDGAALAGRAISPAQFDGRLLGSEFGRVRSPIAHFMVLGGLMVGKADINALLGRFQSRSHFLHSARIVGRYALDRLKGYGRGTRLVMGNALVAQLLFSLTRAGVNVVYGARCQNLLRQEGRVTGALMQHQGTQRAYHARVGVVLCAGGIGHHPQMRRAFGAEALGSQCLTFEGTRGEGIDAARAVGGALERGVPDFLWQPVSKVPRTQNHASSLYPHLFLDRAKPGLIAVNRAGRRFVNEGASYHHFVEGMRQASETTAPLCPAYLICNADFVKRYGLGAIHPGTTTLEDWVARGYISMADTIESLAIQLEVDANGLRASVAQMNQAAAQGHDALFGKGSTAVSRFNGDPDHTPNPCLAPLGSGPYIGLEVWPGESASSSGLLTTADGQVLDEAGRVITGLYACGNDMASIWRGHYPGPGATLGPAMVFAYRIIQGLRTRPM</sequence>
<gene>
    <name evidence="6" type="ORF">I6G47_32240</name>
    <name evidence="7" type="ORF">SAMN05421547_108200</name>
</gene>
<dbReference type="Gene3D" id="3.90.700.10">
    <property type="entry name" value="Succinate dehydrogenase/fumarate reductase flavoprotein, catalytic domain"/>
    <property type="match status" value="1"/>
</dbReference>
<comment type="cofactor">
    <cofactor evidence="1">
        <name>FAD</name>
        <dbReference type="ChEBI" id="CHEBI:57692"/>
    </cofactor>
</comment>
<keyword evidence="9" id="KW-1185">Reference proteome</keyword>
<reference evidence="6 9" key="2">
    <citation type="submission" date="2020-12" db="EMBL/GenBank/DDBJ databases">
        <title>FDA dAtabase for Regulatory Grade micrObial Sequences (FDA-ARGOS): Supporting development and validation of Infectious Disease Dx tests.</title>
        <authorList>
            <person name="Sproer C."/>
            <person name="Gronow S."/>
            <person name="Severitt S."/>
            <person name="Schroder I."/>
            <person name="Tallon L."/>
            <person name="Sadzewicz L."/>
            <person name="Zhao X."/>
            <person name="Boylan J."/>
            <person name="Ott S."/>
            <person name="Bowen H."/>
            <person name="Vavikolanu K."/>
            <person name="Mehta A."/>
            <person name="Aluvathingal J."/>
            <person name="Nadendla S."/>
            <person name="Lowell S."/>
            <person name="Myers T."/>
            <person name="Yan Y."/>
            <person name="Sichtig H."/>
        </authorList>
    </citation>
    <scope>NUCLEOTIDE SEQUENCE [LARGE SCALE GENOMIC DNA]</scope>
    <source>
        <strain evidence="6 9">FDAARGOS_890</strain>
        <plasmid evidence="6 9">unnamed</plasmid>
    </source>
</reference>
<dbReference type="SUPFAM" id="SSF51905">
    <property type="entry name" value="FAD/NAD(P)-binding domain"/>
    <property type="match status" value="1"/>
</dbReference>
<feature type="domain" description="FAD-dependent oxidoreductase 2 FAD-binding" evidence="5">
    <location>
        <begin position="14"/>
        <end position="551"/>
    </location>
</feature>
<dbReference type="Proteomes" id="UP000183417">
    <property type="component" value="Unassembled WGS sequence"/>
</dbReference>
<dbReference type="EMBL" id="FNPE01000008">
    <property type="protein sequence ID" value="SDY84597.1"/>
    <property type="molecule type" value="Genomic_DNA"/>
</dbReference>
<dbReference type="InterPro" id="IPR003953">
    <property type="entry name" value="FAD-dep_OxRdtase_2_FAD-bd"/>
</dbReference>
<reference evidence="7 8" key="1">
    <citation type="submission" date="2016-10" db="EMBL/GenBank/DDBJ databases">
        <authorList>
            <person name="de Groot N.N."/>
        </authorList>
    </citation>
    <scope>NUCLEOTIDE SEQUENCE [LARGE SCALE GENOMIC DNA]</scope>
    <source>
        <strain evidence="7 8">LMG 24775</strain>
    </source>
</reference>
<evidence type="ECO:0000313" key="6">
    <source>
        <dbReference type="EMBL" id="QPS84828.1"/>
    </source>
</evidence>
<evidence type="ECO:0000313" key="9">
    <source>
        <dbReference type="Proteomes" id="UP000595064"/>
    </source>
</evidence>
<dbReference type="PANTHER" id="PTHR43400">
    <property type="entry name" value="FUMARATE REDUCTASE"/>
    <property type="match status" value="1"/>
</dbReference>
<dbReference type="Pfam" id="PF00890">
    <property type="entry name" value="FAD_binding_2"/>
    <property type="match status" value="1"/>
</dbReference>
<evidence type="ECO:0000313" key="8">
    <source>
        <dbReference type="Proteomes" id="UP000183417"/>
    </source>
</evidence>
<dbReference type="EMBL" id="CP065749">
    <property type="protein sequence ID" value="QPS84828.1"/>
    <property type="molecule type" value="Genomic_DNA"/>
</dbReference>
<dbReference type="RefSeq" id="WP_074921950.1">
    <property type="nucleotide sequence ID" value="NZ_CP065749.1"/>
</dbReference>
<keyword evidence="6" id="KW-0614">Plasmid</keyword>
<dbReference type="InterPro" id="IPR036188">
    <property type="entry name" value="FAD/NAD-bd_sf"/>
</dbReference>
<evidence type="ECO:0000256" key="2">
    <source>
        <dbReference type="ARBA" id="ARBA00022630"/>
    </source>
</evidence>
<dbReference type="SUPFAM" id="SSF56425">
    <property type="entry name" value="Succinate dehydrogenase/fumarate reductase flavoprotein, catalytic domain"/>
    <property type="match status" value="1"/>
</dbReference>
<evidence type="ECO:0000259" key="5">
    <source>
        <dbReference type="Pfam" id="PF00890"/>
    </source>
</evidence>
<dbReference type="GO" id="GO:0016491">
    <property type="term" value="F:oxidoreductase activity"/>
    <property type="evidence" value="ECO:0007669"/>
    <property type="project" value="UniProtKB-KW"/>
</dbReference>
<dbReference type="KEGG" id="dla:I6G47_32240"/>
<organism evidence="7 8">
    <name type="scientific">Delftia lacustris</name>
    <dbReference type="NCBI Taxonomy" id="558537"/>
    <lineage>
        <taxon>Bacteria</taxon>
        <taxon>Pseudomonadati</taxon>
        <taxon>Pseudomonadota</taxon>
        <taxon>Betaproteobacteria</taxon>
        <taxon>Burkholderiales</taxon>
        <taxon>Comamonadaceae</taxon>
        <taxon>Delftia</taxon>
    </lineage>
</organism>
<evidence type="ECO:0000256" key="4">
    <source>
        <dbReference type="ARBA" id="ARBA00023002"/>
    </source>
</evidence>
<evidence type="ECO:0000256" key="1">
    <source>
        <dbReference type="ARBA" id="ARBA00001974"/>
    </source>
</evidence>
<dbReference type="GeneID" id="94689088"/>
<evidence type="ECO:0000256" key="3">
    <source>
        <dbReference type="ARBA" id="ARBA00022827"/>
    </source>
</evidence>
<dbReference type="GO" id="GO:0008202">
    <property type="term" value="P:steroid metabolic process"/>
    <property type="evidence" value="ECO:0007669"/>
    <property type="project" value="UniProtKB-ARBA"/>
</dbReference>